<dbReference type="OrthoDB" id="6383365at2"/>
<feature type="domain" description="RNA polymerase sigma factor 70 region 4 type 2" evidence="6">
    <location>
        <begin position="113"/>
        <end position="166"/>
    </location>
</feature>
<dbReference type="InterPro" id="IPR036388">
    <property type="entry name" value="WH-like_DNA-bd_sf"/>
</dbReference>
<feature type="coiled-coil region" evidence="5">
    <location>
        <begin position="99"/>
        <end position="126"/>
    </location>
</feature>
<evidence type="ECO:0000313" key="7">
    <source>
        <dbReference type="EMBL" id="QDU39962.1"/>
    </source>
</evidence>
<sequence>MTNGEMQGTGPDEEFVRLFTVSQRRLYLLILSQVPSTEQAEEILQNTNVVVLAKHTQFEAGTNFFAWAARIATYEVLKFRQKRHRDRLRFSDEFVQAVAQDAVERSEDYEERRRALEECLGKLRESDRELIQQRYAPGTSGKELAEHLGRPANSVYQSLGRIRRTLAECVKRTLKVEAVT</sequence>
<accession>A0A517ZBU0</accession>
<dbReference type="SUPFAM" id="SSF88946">
    <property type="entry name" value="Sigma2 domain of RNA polymerase sigma factors"/>
    <property type="match status" value="1"/>
</dbReference>
<keyword evidence="2" id="KW-0805">Transcription regulation</keyword>
<dbReference type="InterPro" id="IPR014284">
    <property type="entry name" value="RNA_pol_sigma-70_dom"/>
</dbReference>
<dbReference type="EMBL" id="CP036275">
    <property type="protein sequence ID" value="QDU39962.1"/>
    <property type="molecule type" value="Genomic_DNA"/>
</dbReference>
<dbReference type="GO" id="GO:0003677">
    <property type="term" value="F:DNA binding"/>
    <property type="evidence" value="ECO:0007669"/>
    <property type="project" value="InterPro"/>
</dbReference>
<keyword evidence="8" id="KW-1185">Reference proteome</keyword>
<dbReference type="AlphaFoldDB" id="A0A517ZBU0"/>
<dbReference type="KEGG" id="mri:Mal4_43160"/>
<name>A0A517ZBU0_9PLAN</name>
<evidence type="ECO:0000256" key="2">
    <source>
        <dbReference type="ARBA" id="ARBA00023015"/>
    </source>
</evidence>
<dbReference type="Gene3D" id="1.10.1740.10">
    <property type="match status" value="1"/>
</dbReference>
<dbReference type="Pfam" id="PF08281">
    <property type="entry name" value="Sigma70_r4_2"/>
    <property type="match status" value="1"/>
</dbReference>
<dbReference type="PANTHER" id="PTHR43133:SF51">
    <property type="entry name" value="RNA POLYMERASE SIGMA FACTOR"/>
    <property type="match status" value="1"/>
</dbReference>
<evidence type="ECO:0000313" key="8">
    <source>
        <dbReference type="Proteomes" id="UP000320496"/>
    </source>
</evidence>
<dbReference type="InterPro" id="IPR013324">
    <property type="entry name" value="RNA_pol_sigma_r3/r4-like"/>
</dbReference>
<comment type="similarity">
    <text evidence="1">Belongs to the sigma-70 factor family. ECF subfamily.</text>
</comment>
<keyword evidence="3" id="KW-0731">Sigma factor</keyword>
<dbReference type="PANTHER" id="PTHR43133">
    <property type="entry name" value="RNA POLYMERASE ECF-TYPE SIGMA FACTO"/>
    <property type="match status" value="1"/>
</dbReference>
<dbReference type="InterPro" id="IPR039425">
    <property type="entry name" value="RNA_pol_sigma-70-like"/>
</dbReference>
<dbReference type="InterPro" id="IPR013325">
    <property type="entry name" value="RNA_pol_sigma_r2"/>
</dbReference>
<evidence type="ECO:0000259" key="6">
    <source>
        <dbReference type="Pfam" id="PF08281"/>
    </source>
</evidence>
<dbReference type="Proteomes" id="UP000320496">
    <property type="component" value="Chromosome"/>
</dbReference>
<protein>
    <submittedName>
        <fullName evidence="7">RNA polymerase sigma factor</fullName>
    </submittedName>
</protein>
<organism evidence="7 8">
    <name type="scientific">Maioricimonas rarisocia</name>
    <dbReference type="NCBI Taxonomy" id="2528026"/>
    <lineage>
        <taxon>Bacteria</taxon>
        <taxon>Pseudomonadati</taxon>
        <taxon>Planctomycetota</taxon>
        <taxon>Planctomycetia</taxon>
        <taxon>Planctomycetales</taxon>
        <taxon>Planctomycetaceae</taxon>
        <taxon>Maioricimonas</taxon>
    </lineage>
</organism>
<reference evidence="7 8" key="1">
    <citation type="submission" date="2019-02" db="EMBL/GenBank/DDBJ databases">
        <title>Deep-cultivation of Planctomycetes and their phenomic and genomic characterization uncovers novel biology.</title>
        <authorList>
            <person name="Wiegand S."/>
            <person name="Jogler M."/>
            <person name="Boedeker C."/>
            <person name="Pinto D."/>
            <person name="Vollmers J."/>
            <person name="Rivas-Marin E."/>
            <person name="Kohn T."/>
            <person name="Peeters S.H."/>
            <person name="Heuer A."/>
            <person name="Rast P."/>
            <person name="Oberbeckmann S."/>
            <person name="Bunk B."/>
            <person name="Jeske O."/>
            <person name="Meyerdierks A."/>
            <person name="Storesund J.E."/>
            <person name="Kallscheuer N."/>
            <person name="Luecker S."/>
            <person name="Lage O.M."/>
            <person name="Pohl T."/>
            <person name="Merkel B.J."/>
            <person name="Hornburger P."/>
            <person name="Mueller R.-W."/>
            <person name="Bruemmer F."/>
            <person name="Labrenz M."/>
            <person name="Spormann A.M."/>
            <person name="Op den Camp H."/>
            <person name="Overmann J."/>
            <person name="Amann R."/>
            <person name="Jetten M.S.M."/>
            <person name="Mascher T."/>
            <person name="Medema M.H."/>
            <person name="Devos D.P."/>
            <person name="Kaster A.-K."/>
            <person name="Ovreas L."/>
            <person name="Rohde M."/>
            <person name="Galperin M.Y."/>
            <person name="Jogler C."/>
        </authorList>
    </citation>
    <scope>NUCLEOTIDE SEQUENCE [LARGE SCALE GENOMIC DNA]</scope>
    <source>
        <strain evidence="7 8">Mal4</strain>
    </source>
</reference>
<proteinExistence type="inferred from homology"/>
<keyword evidence="4" id="KW-0804">Transcription</keyword>
<dbReference type="SUPFAM" id="SSF88659">
    <property type="entry name" value="Sigma3 and sigma4 domains of RNA polymerase sigma factors"/>
    <property type="match status" value="1"/>
</dbReference>
<keyword evidence="5" id="KW-0175">Coiled coil</keyword>
<dbReference type="InterPro" id="IPR013249">
    <property type="entry name" value="RNA_pol_sigma70_r4_t2"/>
</dbReference>
<dbReference type="InterPro" id="IPR014331">
    <property type="entry name" value="RNA_pol_sigma70_ECF_RHOBA"/>
</dbReference>
<evidence type="ECO:0000256" key="4">
    <source>
        <dbReference type="ARBA" id="ARBA00023163"/>
    </source>
</evidence>
<dbReference type="Gene3D" id="1.10.10.10">
    <property type="entry name" value="Winged helix-like DNA-binding domain superfamily/Winged helix DNA-binding domain"/>
    <property type="match status" value="1"/>
</dbReference>
<dbReference type="GO" id="GO:0006352">
    <property type="term" value="P:DNA-templated transcription initiation"/>
    <property type="evidence" value="ECO:0007669"/>
    <property type="project" value="InterPro"/>
</dbReference>
<evidence type="ECO:0000256" key="3">
    <source>
        <dbReference type="ARBA" id="ARBA00023082"/>
    </source>
</evidence>
<gene>
    <name evidence="7" type="ORF">Mal4_43160</name>
</gene>
<dbReference type="GO" id="GO:0016987">
    <property type="term" value="F:sigma factor activity"/>
    <property type="evidence" value="ECO:0007669"/>
    <property type="project" value="UniProtKB-KW"/>
</dbReference>
<dbReference type="NCBIfam" id="TIGR02937">
    <property type="entry name" value="sigma70-ECF"/>
    <property type="match status" value="1"/>
</dbReference>
<dbReference type="NCBIfam" id="TIGR02989">
    <property type="entry name" value="Sig-70_gvs1"/>
    <property type="match status" value="1"/>
</dbReference>
<evidence type="ECO:0000256" key="1">
    <source>
        <dbReference type="ARBA" id="ARBA00010641"/>
    </source>
</evidence>
<evidence type="ECO:0000256" key="5">
    <source>
        <dbReference type="SAM" id="Coils"/>
    </source>
</evidence>